<keyword evidence="4" id="KW-0274">FAD</keyword>
<proteinExistence type="inferred from homology"/>
<dbReference type="Pfam" id="PF05199">
    <property type="entry name" value="GMC_oxred_C"/>
    <property type="match status" value="1"/>
</dbReference>
<gene>
    <name evidence="8" type="ORF">RRF57_002436</name>
</gene>
<evidence type="ECO:0000259" key="6">
    <source>
        <dbReference type="Pfam" id="PF00732"/>
    </source>
</evidence>
<dbReference type="Pfam" id="PF00732">
    <property type="entry name" value="GMC_oxred_N"/>
    <property type="match status" value="1"/>
</dbReference>
<dbReference type="InterPro" id="IPR000172">
    <property type="entry name" value="GMC_OxRdtase_N"/>
</dbReference>
<keyword evidence="9" id="KW-1185">Reference proteome</keyword>
<evidence type="ECO:0000256" key="4">
    <source>
        <dbReference type="ARBA" id="ARBA00022827"/>
    </source>
</evidence>
<feature type="domain" description="Glucose-methanol-choline oxidoreductase C-terminal" evidence="7">
    <location>
        <begin position="413"/>
        <end position="534"/>
    </location>
</feature>
<evidence type="ECO:0000313" key="9">
    <source>
        <dbReference type="Proteomes" id="UP001305414"/>
    </source>
</evidence>
<dbReference type="InterPro" id="IPR007867">
    <property type="entry name" value="GMC_OxRtase_C"/>
</dbReference>
<dbReference type="SUPFAM" id="SSF54373">
    <property type="entry name" value="FAD-linked reductases, C-terminal domain"/>
    <property type="match status" value="1"/>
</dbReference>
<dbReference type="InterPro" id="IPR036188">
    <property type="entry name" value="FAD/NAD-bd_sf"/>
</dbReference>
<evidence type="ECO:0000256" key="1">
    <source>
        <dbReference type="ARBA" id="ARBA00001974"/>
    </source>
</evidence>
<evidence type="ECO:0000256" key="2">
    <source>
        <dbReference type="ARBA" id="ARBA00010790"/>
    </source>
</evidence>
<accession>A0AAN7Z6W5</accession>
<dbReference type="PANTHER" id="PTHR42784">
    <property type="entry name" value="PYRANOSE 2-OXIDASE"/>
    <property type="match status" value="1"/>
</dbReference>
<dbReference type="GO" id="GO:0016614">
    <property type="term" value="F:oxidoreductase activity, acting on CH-OH group of donors"/>
    <property type="evidence" value="ECO:0007669"/>
    <property type="project" value="InterPro"/>
</dbReference>
<comment type="cofactor">
    <cofactor evidence="1">
        <name>FAD</name>
        <dbReference type="ChEBI" id="CHEBI:57692"/>
    </cofactor>
</comment>
<dbReference type="GO" id="GO:0050660">
    <property type="term" value="F:flavin adenine dinucleotide binding"/>
    <property type="evidence" value="ECO:0007669"/>
    <property type="project" value="InterPro"/>
</dbReference>
<keyword evidence="3" id="KW-0285">Flavoprotein</keyword>
<comment type="caution">
    <text evidence="8">The sequence shown here is derived from an EMBL/GenBank/DDBJ whole genome shotgun (WGS) entry which is preliminary data.</text>
</comment>
<organism evidence="8 9">
    <name type="scientific">Xylaria bambusicola</name>
    <dbReference type="NCBI Taxonomy" id="326684"/>
    <lineage>
        <taxon>Eukaryota</taxon>
        <taxon>Fungi</taxon>
        <taxon>Dikarya</taxon>
        <taxon>Ascomycota</taxon>
        <taxon>Pezizomycotina</taxon>
        <taxon>Sordariomycetes</taxon>
        <taxon>Xylariomycetidae</taxon>
        <taxon>Xylariales</taxon>
        <taxon>Xylariaceae</taxon>
        <taxon>Xylaria</taxon>
    </lineage>
</organism>
<protein>
    <submittedName>
        <fullName evidence="8">Uncharacterized protein</fullName>
    </submittedName>
</protein>
<dbReference type="PANTHER" id="PTHR42784:SF1">
    <property type="entry name" value="PYRANOSE 2-OXIDASE"/>
    <property type="match status" value="1"/>
</dbReference>
<dbReference type="Gene3D" id="3.50.50.60">
    <property type="entry name" value="FAD/NAD(P)-binding domain"/>
    <property type="match status" value="2"/>
</dbReference>
<evidence type="ECO:0000313" key="8">
    <source>
        <dbReference type="EMBL" id="KAK5626721.1"/>
    </source>
</evidence>
<reference evidence="8 9" key="1">
    <citation type="submission" date="2023-10" db="EMBL/GenBank/DDBJ databases">
        <title>Draft genome sequence of Xylaria bambusicola isolate GMP-LS, the root and basal stem rot pathogen of sugarcane in Indonesia.</title>
        <authorList>
            <person name="Selvaraj P."/>
            <person name="Muralishankar V."/>
            <person name="Muruganantham S."/>
            <person name="Sp S."/>
            <person name="Haryani S."/>
            <person name="Lau K.J.X."/>
            <person name="Naqvi N.I."/>
        </authorList>
    </citation>
    <scope>NUCLEOTIDE SEQUENCE [LARGE SCALE GENOMIC DNA]</scope>
    <source>
        <strain evidence="8">GMP-LS</strain>
    </source>
</reference>
<feature type="domain" description="Glucose-methanol-choline oxidoreductase N-terminal" evidence="6">
    <location>
        <begin position="241"/>
        <end position="322"/>
    </location>
</feature>
<sequence>MTQQFQNSTTRKTLESDVMIIGSGPIGAVYARTISDSDPSIRILMIEMGEHVVQGGLGLLSEVADAADASLDQVAWSADTRTPHALERRAVDKIDLALPHQAKFPLFSVLVLNNLFDVDPASVEQGPYSNLPVAPVVRGVGGMGSYWSCATPEMHPELERPDTFSGSEWKDLYDEARGLFHTSTTEFDHSIRHRLVKNVLLQEHKGREFVNLPLACERSKDNPDYIWWTGPARILGDLADPRYNRGNFELKSHHCCRRLLIDTARGHVIGAELVNLRTNGVVWAKAKKYIVCAGATLTAGILFNSGIREDTGYPALGRYLTEQTMSVCQVVLRNNIIEGAWDDPRCKEHHAKHPEDILRIPYNDPSPQITTPVSKEFPWHTQIQRDPFHHNTIPTTIDPRLILDIRFFGYVKPYYDNYVEFRSDMLDLFGMPQPLIHYRLGREDAEMAQAMMKDMVHVASTLGNFLPGGEPRFLAPGAAMHICGTTRAGEKDDGTSVVDRYSKVWRLDNLFLGGCGVIPTQNACNPTLTAACFALVAARKVVDELREVKGQGVRAML</sequence>
<dbReference type="InterPro" id="IPR051473">
    <property type="entry name" value="P2Ox-like"/>
</dbReference>
<evidence type="ECO:0000256" key="3">
    <source>
        <dbReference type="ARBA" id="ARBA00022630"/>
    </source>
</evidence>
<dbReference type="SUPFAM" id="SSF51905">
    <property type="entry name" value="FAD/NAD(P)-binding domain"/>
    <property type="match status" value="1"/>
</dbReference>
<evidence type="ECO:0000259" key="7">
    <source>
        <dbReference type="Pfam" id="PF05199"/>
    </source>
</evidence>
<name>A0AAN7Z6W5_9PEZI</name>
<evidence type="ECO:0000256" key="5">
    <source>
        <dbReference type="ARBA" id="ARBA00023002"/>
    </source>
</evidence>
<dbReference type="Proteomes" id="UP001305414">
    <property type="component" value="Unassembled WGS sequence"/>
</dbReference>
<keyword evidence="5" id="KW-0560">Oxidoreductase</keyword>
<dbReference type="EMBL" id="JAWHQM010000004">
    <property type="protein sequence ID" value="KAK5626721.1"/>
    <property type="molecule type" value="Genomic_DNA"/>
</dbReference>
<comment type="similarity">
    <text evidence="2">Belongs to the GMC oxidoreductase family.</text>
</comment>
<dbReference type="AlphaFoldDB" id="A0AAN7Z6W5"/>